<dbReference type="PANTHER" id="PTHR43732">
    <property type="entry name" value="RIBOSE 5-PHOSPHATE ISOMERASE-RELATED"/>
    <property type="match status" value="1"/>
</dbReference>
<name>A0ABT1SKP1_9FIRM</name>
<evidence type="ECO:0000256" key="2">
    <source>
        <dbReference type="ARBA" id="ARBA00023235"/>
    </source>
</evidence>
<comment type="caution">
    <text evidence="3">The sequence shown here is derived from an EMBL/GenBank/DDBJ whole genome shotgun (WGS) entry which is preliminary data.</text>
</comment>
<dbReference type="EMBL" id="JANGCH010000005">
    <property type="protein sequence ID" value="MCQ5121665.1"/>
    <property type="molecule type" value="Genomic_DNA"/>
</dbReference>
<dbReference type="PANTHER" id="PTHR43732:SF1">
    <property type="entry name" value="RIBOSE 5-PHOSPHATE ISOMERASE"/>
    <property type="match status" value="1"/>
</dbReference>
<evidence type="ECO:0000313" key="4">
    <source>
        <dbReference type="Proteomes" id="UP001524435"/>
    </source>
</evidence>
<dbReference type="Gene3D" id="3.40.1400.10">
    <property type="entry name" value="Sugar-phosphate isomerase, RpiB/LacA/LacB"/>
    <property type="match status" value="1"/>
</dbReference>
<sequence length="148" mass="16347">MRVALACDHGALEYKEILKKELPQEGYEVVDFGTYSHESCDYPDYIAKAAQAVAKGECDRGIVLCGTGIGASIAANKIKGIRCALCSESFSARLTREHNDSNILAMGQRVIGEEVMRDIVKTWLTTPFSQGERHKKRIAKLARLEQAD</sequence>
<evidence type="ECO:0000313" key="3">
    <source>
        <dbReference type="EMBL" id="MCQ5121665.1"/>
    </source>
</evidence>
<dbReference type="InterPro" id="IPR003500">
    <property type="entry name" value="RpiB_LacA_LacB"/>
</dbReference>
<keyword evidence="4" id="KW-1185">Reference proteome</keyword>
<proteinExistence type="inferred from homology"/>
<protein>
    <submittedName>
        <fullName evidence="3">Ribose 5-phosphate isomerase B</fullName>
        <ecNumber evidence="3">5.3.1.6</ecNumber>
    </submittedName>
</protein>
<evidence type="ECO:0000256" key="1">
    <source>
        <dbReference type="ARBA" id="ARBA00008754"/>
    </source>
</evidence>
<dbReference type="NCBIfam" id="NF004051">
    <property type="entry name" value="PRK05571.1"/>
    <property type="match status" value="1"/>
</dbReference>
<dbReference type="NCBIfam" id="TIGR01120">
    <property type="entry name" value="rpiB"/>
    <property type="match status" value="1"/>
</dbReference>
<dbReference type="InterPro" id="IPR051812">
    <property type="entry name" value="SPI_LacAB/RpiB"/>
</dbReference>
<organism evidence="3 4">
    <name type="scientific">Massilicoli timonensis</name>
    <dbReference type="NCBI Taxonomy" id="2015901"/>
    <lineage>
        <taxon>Bacteria</taxon>
        <taxon>Bacillati</taxon>
        <taxon>Bacillota</taxon>
        <taxon>Erysipelotrichia</taxon>
        <taxon>Erysipelotrichales</taxon>
        <taxon>Erysipelotrichaceae</taxon>
        <taxon>Massilicoli</taxon>
    </lineage>
</organism>
<dbReference type="RefSeq" id="WP_178200885.1">
    <property type="nucleotide sequence ID" value="NZ_CALVCM010000005.1"/>
</dbReference>
<dbReference type="Proteomes" id="UP001524435">
    <property type="component" value="Unassembled WGS sequence"/>
</dbReference>
<dbReference type="NCBIfam" id="TIGR00689">
    <property type="entry name" value="rpiB_lacA_lacB"/>
    <property type="match status" value="1"/>
</dbReference>
<accession>A0ABT1SKP1</accession>
<reference evidence="3 4" key="1">
    <citation type="submission" date="2022-06" db="EMBL/GenBank/DDBJ databases">
        <title>Isolation of gut microbiota from human fecal samples.</title>
        <authorList>
            <person name="Pamer E.G."/>
            <person name="Barat B."/>
            <person name="Waligurski E."/>
            <person name="Medina S."/>
            <person name="Paddock L."/>
            <person name="Mostad J."/>
        </authorList>
    </citation>
    <scope>NUCLEOTIDE SEQUENCE [LARGE SCALE GENOMIC DNA]</scope>
    <source>
        <strain evidence="3 4">DFI.6.1</strain>
    </source>
</reference>
<dbReference type="InterPro" id="IPR004785">
    <property type="entry name" value="RpiB"/>
</dbReference>
<dbReference type="PIRSF" id="PIRSF005384">
    <property type="entry name" value="RpiB_LacA_B"/>
    <property type="match status" value="1"/>
</dbReference>
<gene>
    <name evidence="3" type="primary">rpiB</name>
    <name evidence="3" type="ORF">NE663_05250</name>
</gene>
<dbReference type="SUPFAM" id="SSF89623">
    <property type="entry name" value="Ribose/Galactose isomerase RpiB/AlsB"/>
    <property type="match status" value="1"/>
</dbReference>
<comment type="similarity">
    <text evidence="1">Belongs to the LacAB/RpiB family.</text>
</comment>
<dbReference type="GO" id="GO:0004751">
    <property type="term" value="F:ribose-5-phosphate isomerase activity"/>
    <property type="evidence" value="ECO:0007669"/>
    <property type="project" value="UniProtKB-EC"/>
</dbReference>
<keyword evidence="2 3" id="KW-0413">Isomerase</keyword>
<dbReference type="InterPro" id="IPR036569">
    <property type="entry name" value="RpiB_LacA_LacB_sf"/>
</dbReference>
<dbReference type="Pfam" id="PF02502">
    <property type="entry name" value="LacAB_rpiB"/>
    <property type="match status" value="1"/>
</dbReference>
<dbReference type="EC" id="5.3.1.6" evidence="3"/>